<evidence type="ECO:0000313" key="1">
    <source>
        <dbReference type="EMBL" id="MBK3332917.1"/>
    </source>
</evidence>
<reference evidence="1 2" key="1">
    <citation type="journal article" date="2021" name="Syst. Appl. Microbiol.">
        <title>Persephonella atlantica sp. nov.: How to adapt to physico-chemical gradients in high temperature hydrothermal habitats.</title>
        <authorList>
            <person name="Francois D.X."/>
            <person name="Godfroy A."/>
            <person name="Mathien C."/>
            <person name="Aube J."/>
            <person name="Cathalot C."/>
            <person name="Lesongeur F."/>
            <person name="L'Haridon S."/>
            <person name="Philippon X."/>
            <person name="Roussel E.G."/>
        </authorList>
    </citation>
    <scope>NUCLEOTIDE SEQUENCE [LARGE SCALE GENOMIC DNA]</scope>
    <source>
        <strain evidence="1 2">MO1340</strain>
    </source>
</reference>
<keyword evidence="2" id="KW-1185">Reference proteome</keyword>
<dbReference type="Proteomes" id="UP000772812">
    <property type="component" value="Unassembled WGS sequence"/>
</dbReference>
<dbReference type="EMBL" id="JAACYA010000002">
    <property type="protein sequence ID" value="MBK3332917.1"/>
    <property type="molecule type" value="Genomic_DNA"/>
</dbReference>
<proteinExistence type="predicted"/>
<protein>
    <submittedName>
        <fullName evidence="1">Uncharacterized protein</fullName>
    </submittedName>
</protein>
<name>A0ABS1GJ16_9AQUI</name>
<evidence type="ECO:0000313" key="2">
    <source>
        <dbReference type="Proteomes" id="UP000772812"/>
    </source>
</evidence>
<organism evidence="1 2">
    <name type="scientific">Persephonella atlantica</name>
    <dbReference type="NCBI Taxonomy" id="2699429"/>
    <lineage>
        <taxon>Bacteria</taxon>
        <taxon>Pseudomonadati</taxon>
        <taxon>Aquificota</taxon>
        <taxon>Aquificia</taxon>
        <taxon>Aquificales</taxon>
        <taxon>Hydrogenothermaceae</taxon>
        <taxon>Persephonella</taxon>
    </lineage>
</organism>
<comment type="caution">
    <text evidence="1">The sequence shown here is derived from an EMBL/GenBank/DDBJ whole genome shotgun (WGS) entry which is preliminary data.</text>
</comment>
<gene>
    <name evidence="1" type="ORF">GWK41_07530</name>
</gene>
<dbReference type="RefSeq" id="WP_200674319.1">
    <property type="nucleotide sequence ID" value="NZ_JAACYA010000002.1"/>
</dbReference>
<sequence length="168" mass="19785">MDDGKNKNLFEEIFRYIRKLSGYNLTLSPKEINILEEAIKKGISVDAIKKLIKEEIKKYPPEKRKKFTLLFLEEKIKNIKRTKQKTSKSISSSKLKNVPKELKKIAEENITINHIWKNLTEEEKKEIIKTAIEKMKKGFILTNIDKEKVLRSIIRNIIKERYINGGNK</sequence>
<accession>A0ABS1GJ16</accession>